<comment type="caution">
    <text evidence="9">The sequence shown here is derived from an EMBL/GenBank/DDBJ whole genome shotgun (WGS) entry which is preliminary data.</text>
</comment>
<accession>A0A0P7UXN3</accession>
<dbReference type="EMBL" id="JARO02002117">
    <property type="protein sequence ID" value="KPP73491.1"/>
    <property type="molecule type" value="Genomic_DNA"/>
</dbReference>
<evidence type="ECO:0000256" key="5">
    <source>
        <dbReference type="ARBA" id="ARBA00022833"/>
    </source>
</evidence>
<name>A0A0P7UXN3_SCLFO</name>
<evidence type="ECO:0000256" key="4">
    <source>
        <dbReference type="ARBA" id="ARBA00022771"/>
    </source>
</evidence>
<dbReference type="SMART" id="SM00355">
    <property type="entry name" value="ZnF_C2H2"/>
    <property type="match status" value="2"/>
</dbReference>
<keyword evidence="4 7" id="KW-0863">Zinc-finger</keyword>
<dbReference type="Proteomes" id="UP000034805">
    <property type="component" value="Unassembled WGS sequence"/>
</dbReference>
<comment type="subcellular location">
    <subcellularLocation>
        <location evidence="1">Nucleus</location>
    </subcellularLocation>
</comment>
<dbReference type="PANTHER" id="PTHR24388">
    <property type="entry name" value="ZINC FINGER PROTEIN"/>
    <property type="match status" value="1"/>
</dbReference>
<dbReference type="Gene3D" id="3.30.160.60">
    <property type="entry name" value="Classic Zinc Finger"/>
    <property type="match status" value="2"/>
</dbReference>
<evidence type="ECO:0000256" key="2">
    <source>
        <dbReference type="ARBA" id="ARBA00022723"/>
    </source>
</evidence>
<dbReference type="AlphaFoldDB" id="A0A0P7UXN3"/>
<dbReference type="PANTHER" id="PTHR24388:SF54">
    <property type="entry name" value="PROTEIN ESCARGOT"/>
    <property type="match status" value="1"/>
</dbReference>
<dbReference type="GO" id="GO:0000981">
    <property type="term" value="F:DNA-binding transcription factor activity, RNA polymerase II-specific"/>
    <property type="evidence" value="ECO:0007669"/>
    <property type="project" value="TreeGrafter"/>
</dbReference>
<evidence type="ECO:0000256" key="7">
    <source>
        <dbReference type="PROSITE-ProRule" id="PRU00042"/>
    </source>
</evidence>
<dbReference type="SUPFAM" id="SSF57667">
    <property type="entry name" value="beta-beta-alpha zinc fingers"/>
    <property type="match status" value="1"/>
</dbReference>
<dbReference type="GO" id="GO:0005634">
    <property type="term" value="C:nucleus"/>
    <property type="evidence" value="ECO:0007669"/>
    <property type="project" value="UniProtKB-SubCell"/>
</dbReference>
<evidence type="ECO:0000259" key="8">
    <source>
        <dbReference type="PROSITE" id="PS50157"/>
    </source>
</evidence>
<keyword evidence="2" id="KW-0479">Metal-binding</keyword>
<dbReference type="FunFam" id="3.30.160.60:FF:001109">
    <property type="entry name" value="Zinc finger protein 407"/>
    <property type="match status" value="1"/>
</dbReference>
<reference evidence="9 10" key="1">
    <citation type="submission" date="2015-08" db="EMBL/GenBank/DDBJ databases">
        <title>The genome of the Asian arowana (Scleropages formosus).</title>
        <authorList>
            <person name="Tan M.H."/>
            <person name="Gan H.M."/>
            <person name="Croft L.J."/>
            <person name="Austin C.M."/>
        </authorList>
    </citation>
    <scope>NUCLEOTIDE SEQUENCE [LARGE SCALE GENOMIC DNA]</scope>
    <source>
        <strain evidence="9">Aro1</strain>
    </source>
</reference>
<sequence length="123" mass="13927">MEDTEQINKEREENQGSVCKYCGKVCKSSNSMAFLAHVRTHTGSKPFKCKICNFATAQLGDARNHVKRHLGMREYKCHLARIISQETGGQFGAVGRVGNGPKMLREQRCELLYPSYLMEEQEA</sequence>
<dbReference type="GO" id="GO:0000978">
    <property type="term" value="F:RNA polymerase II cis-regulatory region sequence-specific DNA binding"/>
    <property type="evidence" value="ECO:0007669"/>
    <property type="project" value="TreeGrafter"/>
</dbReference>
<organism evidence="9 10">
    <name type="scientific">Scleropages formosus</name>
    <name type="common">Asian bonytongue</name>
    <name type="synonym">Osteoglossum formosum</name>
    <dbReference type="NCBI Taxonomy" id="113540"/>
    <lineage>
        <taxon>Eukaryota</taxon>
        <taxon>Metazoa</taxon>
        <taxon>Chordata</taxon>
        <taxon>Craniata</taxon>
        <taxon>Vertebrata</taxon>
        <taxon>Euteleostomi</taxon>
        <taxon>Actinopterygii</taxon>
        <taxon>Neopterygii</taxon>
        <taxon>Teleostei</taxon>
        <taxon>Osteoglossocephala</taxon>
        <taxon>Osteoglossomorpha</taxon>
        <taxon>Osteoglossiformes</taxon>
        <taxon>Osteoglossidae</taxon>
        <taxon>Scleropages</taxon>
    </lineage>
</organism>
<keyword evidence="6" id="KW-0539">Nucleus</keyword>
<evidence type="ECO:0000256" key="6">
    <source>
        <dbReference type="ARBA" id="ARBA00023242"/>
    </source>
</evidence>
<evidence type="ECO:0000313" key="9">
    <source>
        <dbReference type="EMBL" id="KPP73491.1"/>
    </source>
</evidence>
<dbReference type="InterPro" id="IPR050527">
    <property type="entry name" value="Snail/Krueppel_Znf"/>
</dbReference>
<evidence type="ECO:0000313" key="10">
    <source>
        <dbReference type="Proteomes" id="UP000034805"/>
    </source>
</evidence>
<feature type="domain" description="C2H2-type" evidence="8">
    <location>
        <begin position="47"/>
        <end position="74"/>
    </location>
</feature>
<proteinExistence type="predicted"/>
<dbReference type="InterPro" id="IPR036236">
    <property type="entry name" value="Znf_C2H2_sf"/>
</dbReference>
<evidence type="ECO:0000256" key="3">
    <source>
        <dbReference type="ARBA" id="ARBA00022737"/>
    </source>
</evidence>
<dbReference type="GO" id="GO:0008270">
    <property type="term" value="F:zinc ion binding"/>
    <property type="evidence" value="ECO:0007669"/>
    <property type="project" value="UniProtKB-KW"/>
</dbReference>
<protein>
    <recommendedName>
        <fullName evidence="8">C2H2-type domain-containing protein</fullName>
    </recommendedName>
</protein>
<dbReference type="InterPro" id="IPR013087">
    <property type="entry name" value="Znf_C2H2_type"/>
</dbReference>
<keyword evidence="3" id="KW-0677">Repeat</keyword>
<dbReference type="PROSITE" id="PS50157">
    <property type="entry name" value="ZINC_FINGER_C2H2_2"/>
    <property type="match status" value="1"/>
</dbReference>
<gene>
    <name evidence="9" type="ORF">Z043_107420</name>
</gene>
<evidence type="ECO:0000256" key="1">
    <source>
        <dbReference type="ARBA" id="ARBA00004123"/>
    </source>
</evidence>
<keyword evidence="5" id="KW-0862">Zinc</keyword>